<evidence type="ECO:0000313" key="2">
    <source>
        <dbReference type="EMBL" id="SDJ94046.1"/>
    </source>
</evidence>
<dbReference type="RefSeq" id="WP_089678543.1">
    <property type="nucleotide sequence ID" value="NZ_FNFO01000001.1"/>
</dbReference>
<dbReference type="OrthoDB" id="594666at2"/>
<feature type="compositionally biased region" description="Basic and acidic residues" evidence="1">
    <location>
        <begin position="193"/>
        <end position="206"/>
    </location>
</feature>
<dbReference type="STRING" id="1075417.SAMN05421823_101476"/>
<evidence type="ECO:0000313" key="3">
    <source>
        <dbReference type="Proteomes" id="UP000198510"/>
    </source>
</evidence>
<evidence type="ECO:0000256" key="1">
    <source>
        <dbReference type="SAM" id="MobiDB-lite"/>
    </source>
</evidence>
<dbReference type="EMBL" id="FNFO01000001">
    <property type="protein sequence ID" value="SDJ94046.1"/>
    <property type="molecule type" value="Genomic_DNA"/>
</dbReference>
<dbReference type="AlphaFoldDB" id="A0A1G8XUB7"/>
<protein>
    <recommendedName>
        <fullName evidence="4">Tetratricopeptide repeat-containing protein</fullName>
    </recommendedName>
</protein>
<organism evidence="2 3">
    <name type="scientific">Catalinimonas alkaloidigena</name>
    <dbReference type="NCBI Taxonomy" id="1075417"/>
    <lineage>
        <taxon>Bacteria</taxon>
        <taxon>Pseudomonadati</taxon>
        <taxon>Bacteroidota</taxon>
        <taxon>Cytophagia</taxon>
        <taxon>Cytophagales</taxon>
        <taxon>Catalimonadaceae</taxon>
        <taxon>Catalinimonas</taxon>
    </lineage>
</organism>
<gene>
    <name evidence="2" type="ORF">SAMN05421823_101476</name>
</gene>
<proteinExistence type="predicted"/>
<sequence>MNKQKFIDLLEDPERIDEHDLELLEELATNFPYCQAAHVLIAKAAHDKGSMLAHQKLKKAAVYTTDRALLKRTLYHARPATFATTPDEVVRALAQRAGAELGPEALEAEIAQAESPQRPQASPIPDLLEEISETPSVTPDTILTELEARPLREEGVAREEEPKRKPLRVDQLDVIDRFILVNPRLTPNQADENASKDDLASESSRRNENLVSENLAIILTKQGKINKAIEIYHKLMLKHPEKKAYFAARIDSLEKL</sequence>
<feature type="region of interest" description="Disordered" evidence="1">
    <location>
        <begin position="186"/>
        <end position="206"/>
    </location>
</feature>
<name>A0A1G8XUB7_9BACT</name>
<accession>A0A1G8XUB7</accession>
<dbReference type="Proteomes" id="UP000198510">
    <property type="component" value="Unassembled WGS sequence"/>
</dbReference>
<keyword evidence="3" id="KW-1185">Reference proteome</keyword>
<reference evidence="2 3" key="1">
    <citation type="submission" date="2016-10" db="EMBL/GenBank/DDBJ databases">
        <authorList>
            <person name="de Groot N.N."/>
        </authorList>
    </citation>
    <scope>NUCLEOTIDE SEQUENCE [LARGE SCALE GENOMIC DNA]</scope>
    <source>
        <strain evidence="2 3">DSM 25186</strain>
    </source>
</reference>
<evidence type="ECO:0008006" key="4">
    <source>
        <dbReference type="Google" id="ProtNLM"/>
    </source>
</evidence>